<accession>A0A315V7N3</accession>
<proteinExistence type="predicted"/>
<dbReference type="InterPro" id="IPR011993">
    <property type="entry name" value="PH-like_dom_sf"/>
</dbReference>
<dbReference type="STRING" id="33528.ENSGAFP00000024391"/>
<dbReference type="Gene3D" id="2.30.29.30">
    <property type="entry name" value="Pleckstrin-homology domain (PH domain)/Phosphotyrosine-binding domain (PTB)"/>
    <property type="match status" value="2"/>
</dbReference>
<feature type="domain" description="GRAM" evidence="2">
    <location>
        <begin position="360"/>
        <end position="428"/>
    </location>
</feature>
<dbReference type="CDD" id="cd13354">
    <property type="entry name" value="PH-GRAM2_TCB1D9_TCB1D9B"/>
    <property type="match status" value="1"/>
</dbReference>
<gene>
    <name evidence="3" type="ORF">CCH79_00005494</name>
</gene>
<dbReference type="InterPro" id="IPR036017">
    <property type="entry name" value="TCB1D9/TCB1D9B_PH-GRAM2"/>
</dbReference>
<name>A0A315V7N3_GAMAF</name>
<dbReference type="FunFam" id="2.30.29.30:FF:000041">
    <property type="entry name" value="TBC1 domain family member 9 isoform X1"/>
    <property type="match status" value="1"/>
</dbReference>
<dbReference type="EMBL" id="NHOQ01002284">
    <property type="protein sequence ID" value="PWA18687.1"/>
    <property type="molecule type" value="Genomic_DNA"/>
</dbReference>
<protein>
    <recommendedName>
        <fullName evidence="2">GRAM domain-containing protein</fullName>
    </recommendedName>
</protein>
<evidence type="ECO:0000313" key="4">
    <source>
        <dbReference type="Proteomes" id="UP000250572"/>
    </source>
</evidence>
<evidence type="ECO:0000259" key="2">
    <source>
        <dbReference type="SMART" id="SM00568"/>
    </source>
</evidence>
<feature type="domain" description="GRAM" evidence="2">
    <location>
        <begin position="214"/>
        <end position="281"/>
    </location>
</feature>
<dbReference type="FunFam" id="2.30.29.30:FF:000013">
    <property type="entry name" value="Putative TBC1 domain family member 8B"/>
    <property type="match status" value="1"/>
</dbReference>
<comment type="caution">
    <text evidence="3">The sequence shown here is derived from an EMBL/GenBank/DDBJ whole genome shotgun (WGS) entry which is preliminary data.</text>
</comment>
<sequence length="555" mass="62787">MLDFEGYCFINKAQMNIDYNKHVEGVALRVTPGSDVESSDSLKTTEPEPDRTWFRILSGVYRVFGSAQRADMWIEPEEVLLAGALWVSERANPFFVLQRRRGHGRGGGLSGLLVGTLDVVLDSSARVAPYRILLQTADSQIYWNIACGSSRKEITEHWDFLESNLLQTISIFDNDEDVITFVKGKISGIIAEENRLKRSEEQEENSGKFLEAELKMRKLFGMPEEEKLVNYYSCSYWKGRVPRQGWLYLSINHLCFYSFLLGKEVTLVVPWTEVTQLEKNATLVFPESVRVSTRNAEHFFSMFLNVNDTFKLMEQLANIAMRQLLDNEAFAADRSLPKACKTLKNVSALKRDFDARAKNERYRSMFRLTQDERLDGHTDCTLWTPFAKMHVVGQLFISNNYICFSSREEDLCQLIIPLREVTIVEKADSSSVLPCPVSISTKNKMNFLFANLKDRDFLVQRISDFLQRTPDGSWSDTNPLSLIGSSGSTGVPQSAGSDSVHEGRHYHGGLPTAQQGLLRLYQQDGPEDLGPKAVSTIPEAGRGVGETLTRPPSRR</sequence>
<dbReference type="AlphaFoldDB" id="A0A315V7N3"/>
<evidence type="ECO:0000313" key="3">
    <source>
        <dbReference type="EMBL" id="PWA18687.1"/>
    </source>
</evidence>
<dbReference type="CDD" id="cd13351">
    <property type="entry name" value="PH-GRAM1_TCB1D9_TCB1D9B"/>
    <property type="match status" value="1"/>
</dbReference>
<dbReference type="InterPro" id="IPR036014">
    <property type="entry name" value="TCB1D9/TCB1D9B_PH-GRAM1"/>
</dbReference>
<reference evidence="3 4" key="1">
    <citation type="journal article" date="2018" name="G3 (Bethesda)">
        <title>A High-Quality Reference Genome for the Invasive Mosquitofish Gambusia affinis Using a Chicago Library.</title>
        <authorList>
            <person name="Hoffberg S.L."/>
            <person name="Troendle N.J."/>
            <person name="Glenn T.C."/>
            <person name="Mahmud O."/>
            <person name="Louha S."/>
            <person name="Chalopin D."/>
            <person name="Bennetzen J.L."/>
            <person name="Mauricio R."/>
        </authorList>
    </citation>
    <scope>NUCLEOTIDE SEQUENCE [LARGE SCALE GENOMIC DNA]</scope>
    <source>
        <strain evidence="3">NE01/NJP1002.9</strain>
        <tissue evidence="3">Muscle</tissue>
    </source>
</reference>
<dbReference type="PANTHER" id="PTHR47666:SF5">
    <property type="entry name" value="TBC1 DOMAIN FAMILY MEMBER 9B"/>
    <property type="match status" value="1"/>
</dbReference>
<dbReference type="PANTHER" id="PTHR47666">
    <property type="entry name" value="PROTEIN VASCULAR ASSOCIATED DEATH 1, CHLOROPLASTIC"/>
    <property type="match status" value="1"/>
</dbReference>
<feature type="compositionally biased region" description="Polar residues" evidence="1">
    <location>
        <begin position="486"/>
        <end position="497"/>
    </location>
</feature>
<dbReference type="Pfam" id="PF02893">
    <property type="entry name" value="GRAM"/>
    <property type="match status" value="2"/>
</dbReference>
<keyword evidence="4" id="KW-1185">Reference proteome</keyword>
<organism evidence="3 4">
    <name type="scientific">Gambusia affinis</name>
    <name type="common">Western mosquitofish</name>
    <name type="synonym">Heterandria affinis</name>
    <dbReference type="NCBI Taxonomy" id="33528"/>
    <lineage>
        <taxon>Eukaryota</taxon>
        <taxon>Metazoa</taxon>
        <taxon>Chordata</taxon>
        <taxon>Craniata</taxon>
        <taxon>Vertebrata</taxon>
        <taxon>Euteleostomi</taxon>
        <taxon>Actinopterygii</taxon>
        <taxon>Neopterygii</taxon>
        <taxon>Teleostei</taxon>
        <taxon>Neoteleostei</taxon>
        <taxon>Acanthomorphata</taxon>
        <taxon>Ovalentaria</taxon>
        <taxon>Atherinomorphae</taxon>
        <taxon>Cyprinodontiformes</taxon>
        <taxon>Poeciliidae</taxon>
        <taxon>Poeciliinae</taxon>
        <taxon>Gambusia</taxon>
    </lineage>
</organism>
<dbReference type="Proteomes" id="UP000250572">
    <property type="component" value="Unassembled WGS sequence"/>
</dbReference>
<dbReference type="SMART" id="SM00568">
    <property type="entry name" value="GRAM"/>
    <property type="match status" value="2"/>
</dbReference>
<feature type="region of interest" description="Disordered" evidence="1">
    <location>
        <begin position="486"/>
        <end position="506"/>
    </location>
</feature>
<feature type="region of interest" description="Disordered" evidence="1">
    <location>
        <begin position="523"/>
        <end position="555"/>
    </location>
</feature>
<evidence type="ECO:0000256" key="1">
    <source>
        <dbReference type="SAM" id="MobiDB-lite"/>
    </source>
</evidence>
<dbReference type="InterPro" id="IPR004182">
    <property type="entry name" value="GRAM"/>
</dbReference>